<evidence type="ECO:0000313" key="1">
    <source>
        <dbReference type="EMBL" id="KAK7336479.1"/>
    </source>
</evidence>
<name>A0AAN9LIC6_CANGL</name>
<gene>
    <name evidence="1" type="ORF">VNO77_17021</name>
</gene>
<reference evidence="1 2" key="1">
    <citation type="submission" date="2024-01" db="EMBL/GenBank/DDBJ databases">
        <title>The genomes of 5 underutilized Papilionoideae crops provide insights into root nodulation and disease resistanc.</title>
        <authorList>
            <person name="Jiang F."/>
        </authorList>
    </citation>
    <scope>NUCLEOTIDE SEQUENCE [LARGE SCALE GENOMIC DNA]</scope>
    <source>
        <strain evidence="1">LVBAO_FW01</strain>
        <tissue evidence="1">Leaves</tissue>
    </source>
</reference>
<comment type="caution">
    <text evidence="1">The sequence shown here is derived from an EMBL/GenBank/DDBJ whole genome shotgun (WGS) entry which is preliminary data.</text>
</comment>
<organism evidence="1 2">
    <name type="scientific">Canavalia gladiata</name>
    <name type="common">Sword bean</name>
    <name type="synonym">Dolichos gladiatus</name>
    <dbReference type="NCBI Taxonomy" id="3824"/>
    <lineage>
        <taxon>Eukaryota</taxon>
        <taxon>Viridiplantae</taxon>
        <taxon>Streptophyta</taxon>
        <taxon>Embryophyta</taxon>
        <taxon>Tracheophyta</taxon>
        <taxon>Spermatophyta</taxon>
        <taxon>Magnoliopsida</taxon>
        <taxon>eudicotyledons</taxon>
        <taxon>Gunneridae</taxon>
        <taxon>Pentapetalae</taxon>
        <taxon>rosids</taxon>
        <taxon>fabids</taxon>
        <taxon>Fabales</taxon>
        <taxon>Fabaceae</taxon>
        <taxon>Papilionoideae</taxon>
        <taxon>50 kb inversion clade</taxon>
        <taxon>NPAAA clade</taxon>
        <taxon>indigoferoid/millettioid clade</taxon>
        <taxon>Phaseoleae</taxon>
        <taxon>Canavalia</taxon>
    </lineage>
</organism>
<dbReference type="Proteomes" id="UP001367508">
    <property type="component" value="Unassembled WGS sequence"/>
</dbReference>
<dbReference type="EMBL" id="JAYMYQ010000004">
    <property type="protein sequence ID" value="KAK7336479.1"/>
    <property type="molecule type" value="Genomic_DNA"/>
</dbReference>
<protein>
    <submittedName>
        <fullName evidence="1">Uncharacterized protein</fullName>
    </submittedName>
</protein>
<keyword evidence="2" id="KW-1185">Reference proteome</keyword>
<dbReference type="AlphaFoldDB" id="A0AAN9LIC6"/>
<evidence type="ECO:0000313" key="2">
    <source>
        <dbReference type="Proteomes" id="UP001367508"/>
    </source>
</evidence>
<accession>A0AAN9LIC6</accession>
<proteinExistence type="predicted"/>
<sequence>MEPNPSSLGKNSCLFREKESVTIASKVTMVPVSFELKDTVVRAYRTDPVQVSRTAAVRQLGGGIITANSSAFSINYIVSREVPFTFYSSLVKGSVKFLISMPPRIIDSYLTKKTFGLGGRGYLESNRSLVQLGLLCAHLLLDGSTTQVNALPDWLEFYARTVISVQVPPYGSIARMPNRYGWLRVKQESRRDSYFCSSEPHRNNGVVACGLGVTCPGLAFLWSFSLMKCLFQSILRVEMMPISFKIFSLFQSFLITPHSNFLISLKAFGSFKGSRVSLEVVLVTNIDIHQPPSPTHLKAPLYHLPLNTIHPFHLSLQKLSHILTPLSLSLSLS</sequence>